<dbReference type="AlphaFoldDB" id="A0A3A9Y4A0"/>
<gene>
    <name evidence="1" type="ORF">D7044_13565</name>
</gene>
<name>A0A3A9Y4A0_9ACTN</name>
<sequence>MAERVSVDDLGIWVMRPHGTTGLPWVEVTRVAVYVSVLPPDGRRIVWMDATHVSGEFVEINSLTDGFEEAVAAVISRSGRGPVDLARLHSSDPPVEIYRAEG</sequence>
<accession>A0A3A9Y4A0</accession>
<evidence type="ECO:0000313" key="2">
    <source>
        <dbReference type="Proteomes" id="UP000275865"/>
    </source>
</evidence>
<dbReference type="Proteomes" id="UP000275865">
    <property type="component" value="Unassembled WGS sequence"/>
</dbReference>
<comment type="caution">
    <text evidence="1">The sequence shown here is derived from an EMBL/GenBank/DDBJ whole genome shotgun (WGS) entry which is preliminary data.</text>
</comment>
<reference evidence="1 2" key="1">
    <citation type="submission" date="2018-09" db="EMBL/GenBank/DDBJ databases">
        <title>Micromonospora sp. nov. MS1-9, isolated from a root of Musa sp.</title>
        <authorList>
            <person name="Kuncharoen N."/>
            <person name="Kudo T."/>
            <person name="Ohkuma M."/>
            <person name="Yuki M."/>
            <person name="Tanasupawat S."/>
        </authorList>
    </citation>
    <scope>NUCLEOTIDE SEQUENCE [LARGE SCALE GENOMIC DNA]</scope>
    <source>
        <strain evidence="1 2">MS1-9</strain>
    </source>
</reference>
<proteinExistence type="predicted"/>
<dbReference type="RefSeq" id="WP_120689074.1">
    <property type="nucleotide sequence ID" value="NZ_RAZT01000006.1"/>
</dbReference>
<evidence type="ECO:0000313" key="1">
    <source>
        <dbReference type="EMBL" id="RKN32285.1"/>
    </source>
</evidence>
<protein>
    <submittedName>
        <fullName evidence="1">Uncharacterized protein</fullName>
    </submittedName>
</protein>
<dbReference type="EMBL" id="RAZT01000006">
    <property type="protein sequence ID" value="RKN32285.1"/>
    <property type="molecule type" value="Genomic_DNA"/>
</dbReference>
<organism evidence="1 2">
    <name type="scientific">Micromonospora musae</name>
    <dbReference type="NCBI Taxonomy" id="1894970"/>
    <lineage>
        <taxon>Bacteria</taxon>
        <taxon>Bacillati</taxon>
        <taxon>Actinomycetota</taxon>
        <taxon>Actinomycetes</taxon>
        <taxon>Micromonosporales</taxon>
        <taxon>Micromonosporaceae</taxon>
        <taxon>Micromonospora</taxon>
    </lineage>
</organism>